<feature type="region of interest" description="Disordered" evidence="1">
    <location>
        <begin position="1"/>
        <end position="20"/>
    </location>
</feature>
<dbReference type="EMBL" id="FXTJ01000002">
    <property type="protein sequence ID" value="SMO63180.1"/>
    <property type="molecule type" value="Genomic_DNA"/>
</dbReference>
<gene>
    <name evidence="2" type="ORF">SAMN06273567_102670</name>
</gene>
<evidence type="ECO:0008006" key="4">
    <source>
        <dbReference type="Google" id="ProtNLM"/>
    </source>
</evidence>
<sequence>MPHWSITSLEDMPTLDRTGDSDLKYDDGCTRVWLTRPREADGHPGGQVVVERLDPATGRWDPVRSVD</sequence>
<protein>
    <recommendedName>
        <fullName evidence="4">YD repeat-containing protein</fullName>
    </recommendedName>
</protein>
<evidence type="ECO:0000313" key="2">
    <source>
        <dbReference type="EMBL" id="SMO63180.1"/>
    </source>
</evidence>
<reference evidence="2 3" key="1">
    <citation type="submission" date="2017-05" db="EMBL/GenBank/DDBJ databases">
        <authorList>
            <person name="Varghese N."/>
            <person name="Submissions S."/>
        </authorList>
    </citation>
    <scope>NUCLEOTIDE SEQUENCE [LARGE SCALE GENOMIC DNA]</scope>
    <source>
        <strain evidence="2 3">DSM 46834</strain>
    </source>
</reference>
<dbReference type="AlphaFoldDB" id="A0A521CWZ2"/>
<keyword evidence="3" id="KW-1185">Reference proteome</keyword>
<name>A0A521CWZ2_9ACTN</name>
<dbReference type="Proteomes" id="UP000317484">
    <property type="component" value="Unassembled WGS sequence"/>
</dbReference>
<evidence type="ECO:0000313" key="3">
    <source>
        <dbReference type="Proteomes" id="UP000317484"/>
    </source>
</evidence>
<accession>A0A521CWZ2</accession>
<evidence type="ECO:0000256" key="1">
    <source>
        <dbReference type="SAM" id="MobiDB-lite"/>
    </source>
</evidence>
<dbReference type="RefSeq" id="WP_142457923.1">
    <property type="nucleotide sequence ID" value="NZ_FXTJ01000002.1"/>
</dbReference>
<organism evidence="2 3">
    <name type="scientific">Geodermatophilus aquaeductus</name>
    <dbReference type="NCBI Taxonomy" id="1564161"/>
    <lineage>
        <taxon>Bacteria</taxon>
        <taxon>Bacillati</taxon>
        <taxon>Actinomycetota</taxon>
        <taxon>Actinomycetes</taxon>
        <taxon>Geodermatophilales</taxon>
        <taxon>Geodermatophilaceae</taxon>
        <taxon>Geodermatophilus</taxon>
    </lineage>
</organism>
<proteinExistence type="predicted"/>